<gene>
    <name evidence="1" type="ORF">PACLA_8A082510</name>
</gene>
<evidence type="ECO:0000313" key="2">
    <source>
        <dbReference type="Proteomes" id="UP001152795"/>
    </source>
</evidence>
<dbReference type="Proteomes" id="UP001152795">
    <property type="component" value="Unassembled WGS sequence"/>
</dbReference>
<proteinExistence type="predicted"/>
<protein>
    <submittedName>
        <fullName evidence="1">Uncharacterized protein</fullName>
    </submittedName>
</protein>
<name>A0A6S7JAZ0_PARCT</name>
<reference evidence="1" key="1">
    <citation type="submission" date="2020-04" db="EMBL/GenBank/DDBJ databases">
        <authorList>
            <person name="Alioto T."/>
            <person name="Alioto T."/>
            <person name="Gomez Garrido J."/>
        </authorList>
    </citation>
    <scope>NUCLEOTIDE SEQUENCE</scope>
    <source>
        <strain evidence="1">A484AB</strain>
    </source>
</reference>
<keyword evidence="2" id="KW-1185">Reference proteome</keyword>
<dbReference type="OrthoDB" id="425681at2759"/>
<comment type="caution">
    <text evidence="1">The sequence shown here is derived from an EMBL/GenBank/DDBJ whole genome shotgun (WGS) entry which is preliminary data.</text>
</comment>
<dbReference type="EMBL" id="CACRXK020014767">
    <property type="protein sequence ID" value="CAB4027381.1"/>
    <property type="molecule type" value="Genomic_DNA"/>
</dbReference>
<accession>A0A6S7JAZ0</accession>
<feature type="non-terminal residue" evidence="1">
    <location>
        <position position="165"/>
    </location>
</feature>
<sequence length="165" mass="20014">VKSSDKCLPRAKYKKSIKPYWNNELKRLKTACMELHKKWTSEERQSRGEQYESFRLYKDAKRLFRKEQQPDQNQLRAVNEIARNIIAENGWQKKDFDPRINPHIFYDLQVKILQAQLRIDEELCNENTSYISDRGLDPIIYCQMYLDEEWFHKIMYSKEAKECVK</sequence>
<organism evidence="1 2">
    <name type="scientific">Paramuricea clavata</name>
    <name type="common">Red gorgonian</name>
    <name type="synonym">Violescent sea-whip</name>
    <dbReference type="NCBI Taxonomy" id="317549"/>
    <lineage>
        <taxon>Eukaryota</taxon>
        <taxon>Metazoa</taxon>
        <taxon>Cnidaria</taxon>
        <taxon>Anthozoa</taxon>
        <taxon>Octocorallia</taxon>
        <taxon>Malacalcyonacea</taxon>
        <taxon>Plexauridae</taxon>
        <taxon>Paramuricea</taxon>
    </lineage>
</organism>
<dbReference type="AlphaFoldDB" id="A0A6S7JAZ0"/>
<evidence type="ECO:0000313" key="1">
    <source>
        <dbReference type="EMBL" id="CAB4027381.1"/>
    </source>
</evidence>
<feature type="non-terminal residue" evidence="1">
    <location>
        <position position="1"/>
    </location>
</feature>